<dbReference type="InterPro" id="IPR008966">
    <property type="entry name" value="Adhesion_dom_sf"/>
</dbReference>
<dbReference type="GO" id="GO:0009289">
    <property type="term" value="C:pilus"/>
    <property type="evidence" value="ECO:0007669"/>
    <property type="project" value="InterPro"/>
</dbReference>
<keyword evidence="3" id="KW-1185">Reference proteome</keyword>
<dbReference type="InterPro" id="IPR050263">
    <property type="entry name" value="Bact_Fimbrial_Adh_Pro"/>
</dbReference>
<keyword evidence="1" id="KW-0732">Signal</keyword>
<dbReference type="Gene3D" id="2.60.40.1090">
    <property type="entry name" value="Fimbrial-type adhesion domain"/>
    <property type="match status" value="1"/>
</dbReference>
<dbReference type="RefSeq" id="WP_025797625.1">
    <property type="nucleotide sequence ID" value="NZ_CP009706.1"/>
</dbReference>
<dbReference type="InterPro" id="IPR036937">
    <property type="entry name" value="Adhesion_dom_fimbrial_sf"/>
</dbReference>
<dbReference type="HOGENOM" id="CLU_116193_0_0_6"/>
<dbReference type="eggNOG" id="COG3539">
    <property type="taxonomic scope" value="Bacteria"/>
</dbReference>
<dbReference type="Proteomes" id="UP000029986">
    <property type="component" value="Chromosome"/>
</dbReference>
<reference evidence="2 3" key="1">
    <citation type="journal article" date="2014" name="Gut Pathog.">
        <title>Gene clusters of Hafnia alvei strain FB1 important in survival and pathogenesis: a draft genome perspective.</title>
        <authorList>
            <person name="Tan J.Y."/>
            <person name="Yin W.F."/>
            <person name="Chan K.G."/>
        </authorList>
    </citation>
    <scope>NUCLEOTIDE SEQUENCE [LARGE SCALE GENOMIC DNA]</scope>
    <source>
        <strain evidence="2 3">FB1</strain>
    </source>
</reference>
<gene>
    <name evidence="2" type="ORF">AT03_15430</name>
</gene>
<dbReference type="EMBL" id="CP009706">
    <property type="protein sequence ID" value="AIU73643.1"/>
    <property type="molecule type" value="Genomic_DNA"/>
</dbReference>
<name>A0A097R4L4_HAFAL</name>
<evidence type="ECO:0000313" key="2">
    <source>
        <dbReference type="EMBL" id="AIU73643.1"/>
    </source>
</evidence>
<sequence>MKKGIVIFLITLGAATSVWADIIGTNSVQATFNSTIVPGTCSASIKNSSGVVTTTLDIGDVFKTELNDKSKVTPFSIALSSCSGVTKVNITTSAGTCATAGFTNNQGSAKNAAVEFWRNQPDTGTQFACSNPGSGQNVDVSGTALSVPMNARMIVAASKKVSDVVAGNFVASLNFVLTYQ</sequence>
<protein>
    <recommendedName>
        <fullName evidence="4">Fimbrial protein</fullName>
    </recommendedName>
</protein>
<dbReference type="PANTHER" id="PTHR33420">
    <property type="entry name" value="FIMBRIAL SUBUNIT ELFA-RELATED"/>
    <property type="match status" value="1"/>
</dbReference>
<feature type="chain" id="PRO_5001937848" description="Fimbrial protein" evidence="1">
    <location>
        <begin position="21"/>
        <end position="180"/>
    </location>
</feature>
<dbReference type="KEGG" id="hav:AT03_15430"/>
<dbReference type="PANTHER" id="PTHR33420:SF12">
    <property type="entry name" value="FIMBRIN-LIKE PROTEIN FIMI-RELATED"/>
    <property type="match status" value="1"/>
</dbReference>
<dbReference type="AlphaFoldDB" id="A0A097R4L4"/>
<accession>A0A097R4L4</accession>
<organism evidence="2 3">
    <name type="scientific">Hafnia alvei FB1</name>
    <dbReference type="NCBI Taxonomy" id="1453496"/>
    <lineage>
        <taxon>Bacteria</taxon>
        <taxon>Pseudomonadati</taxon>
        <taxon>Pseudomonadota</taxon>
        <taxon>Gammaproteobacteria</taxon>
        <taxon>Enterobacterales</taxon>
        <taxon>Hafniaceae</taxon>
        <taxon>Hafnia</taxon>
    </lineage>
</organism>
<dbReference type="GO" id="GO:0043709">
    <property type="term" value="P:cell adhesion involved in single-species biofilm formation"/>
    <property type="evidence" value="ECO:0007669"/>
    <property type="project" value="TreeGrafter"/>
</dbReference>
<evidence type="ECO:0008006" key="4">
    <source>
        <dbReference type="Google" id="ProtNLM"/>
    </source>
</evidence>
<dbReference type="PATRIC" id="fig|1453496.5.peg.3157"/>
<proteinExistence type="predicted"/>
<dbReference type="SUPFAM" id="SSF49401">
    <property type="entry name" value="Bacterial adhesins"/>
    <property type="match status" value="1"/>
</dbReference>
<feature type="signal peptide" evidence="1">
    <location>
        <begin position="1"/>
        <end position="20"/>
    </location>
</feature>
<evidence type="ECO:0000256" key="1">
    <source>
        <dbReference type="SAM" id="SignalP"/>
    </source>
</evidence>
<evidence type="ECO:0000313" key="3">
    <source>
        <dbReference type="Proteomes" id="UP000029986"/>
    </source>
</evidence>
<dbReference type="OrthoDB" id="6504655at2"/>